<name>A0A7C3IFA2_9SPIR</name>
<reference evidence="2" key="1">
    <citation type="journal article" date="2020" name="mSystems">
        <title>Genome- and Community-Level Interaction Insights into Carbon Utilization and Element Cycling Functions of Hydrothermarchaeota in Hydrothermal Sediment.</title>
        <authorList>
            <person name="Zhou Z."/>
            <person name="Liu Y."/>
            <person name="Xu W."/>
            <person name="Pan J."/>
            <person name="Luo Z.H."/>
            <person name="Li M."/>
        </authorList>
    </citation>
    <scope>NUCLEOTIDE SEQUENCE [LARGE SCALE GENOMIC DNA]</scope>
    <source>
        <strain evidence="2">SpSt-503</strain>
    </source>
</reference>
<comment type="caution">
    <text evidence="2">The sequence shown here is derived from an EMBL/GenBank/DDBJ whole genome shotgun (WGS) entry which is preliminary data.</text>
</comment>
<feature type="transmembrane region" description="Helical" evidence="1">
    <location>
        <begin position="200"/>
        <end position="225"/>
    </location>
</feature>
<feature type="transmembrane region" description="Helical" evidence="1">
    <location>
        <begin position="159"/>
        <end position="180"/>
    </location>
</feature>
<accession>A0A7C3IFA2</accession>
<dbReference type="EMBL" id="DSVL01000385">
    <property type="protein sequence ID" value="HFH30323.1"/>
    <property type="molecule type" value="Genomic_DNA"/>
</dbReference>
<keyword evidence="1" id="KW-0812">Transmembrane</keyword>
<evidence type="ECO:0000256" key="1">
    <source>
        <dbReference type="SAM" id="Phobius"/>
    </source>
</evidence>
<gene>
    <name evidence="2" type="ORF">ENS59_12590</name>
</gene>
<keyword evidence="1" id="KW-0472">Membrane</keyword>
<feature type="transmembrane region" description="Helical" evidence="1">
    <location>
        <begin position="131"/>
        <end position="152"/>
    </location>
</feature>
<proteinExistence type="predicted"/>
<evidence type="ECO:0000313" key="2">
    <source>
        <dbReference type="EMBL" id="HFH30323.1"/>
    </source>
</evidence>
<sequence length="234" mass="26122">MVQSYFWIILVITLYSTAILGTNYAVRKHIITILRVPLLLILILGVGIASVFLFERINPMVPAQQSISSNIELKTGTILISGNQKELILRPGKEPIVVKALLPKQSGLISSIIQDGQELGRYFESFWIKGYLNFTIFIGLILYFLTSLGPVFSISGWPLANLLLGLLVARFALWIQVFLFSEPVVHIVSVITGSLLPEPIQPFTALVPLFLLGTIIHLFALLLYLSKDKKNAYR</sequence>
<keyword evidence="1" id="KW-1133">Transmembrane helix</keyword>
<feature type="transmembrane region" description="Helical" evidence="1">
    <location>
        <begin position="33"/>
        <end position="54"/>
    </location>
</feature>
<protein>
    <recommendedName>
        <fullName evidence="3">DUF1189 domain-containing protein</fullName>
    </recommendedName>
</protein>
<dbReference type="AlphaFoldDB" id="A0A7C3IFA2"/>
<organism evidence="2">
    <name type="scientific">Gracilinema caldarium</name>
    <dbReference type="NCBI Taxonomy" id="215591"/>
    <lineage>
        <taxon>Bacteria</taxon>
        <taxon>Pseudomonadati</taxon>
        <taxon>Spirochaetota</taxon>
        <taxon>Spirochaetia</taxon>
        <taxon>Spirochaetales</taxon>
        <taxon>Breznakiellaceae</taxon>
        <taxon>Gracilinema</taxon>
    </lineage>
</organism>
<feature type="transmembrane region" description="Helical" evidence="1">
    <location>
        <begin position="6"/>
        <end position="26"/>
    </location>
</feature>
<evidence type="ECO:0008006" key="3">
    <source>
        <dbReference type="Google" id="ProtNLM"/>
    </source>
</evidence>